<reference evidence="5" key="2">
    <citation type="journal article" date="2021" name="PeerJ">
        <title>Extensive microbial diversity within the chicken gut microbiome revealed by metagenomics and culture.</title>
        <authorList>
            <person name="Gilroy R."/>
            <person name="Ravi A."/>
            <person name="Getino M."/>
            <person name="Pursley I."/>
            <person name="Horton D.L."/>
            <person name="Alikhan N.F."/>
            <person name="Baker D."/>
            <person name="Gharbi K."/>
            <person name="Hall N."/>
            <person name="Watson M."/>
            <person name="Adriaenssens E.M."/>
            <person name="Foster-Nyarko E."/>
            <person name="Jarju S."/>
            <person name="Secka A."/>
            <person name="Antonio M."/>
            <person name="Oren A."/>
            <person name="Chaudhuri R.R."/>
            <person name="La Ragione R."/>
            <person name="Hildebrand F."/>
            <person name="Pallen M.J."/>
        </authorList>
    </citation>
    <scope>NUCLEOTIDE SEQUENCE</scope>
    <source>
        <strain evidence="5">CHK199-13235</strain>
    </source>
</reference>
<evidence type="ECO:0000256" key="1">
    <source>
        <dbReference type="ARBA" id="ARBA00008694"/>
    </source>
</evidence>
<comment type="caution">
    <text evidence="5">The sequence shown here is derived from an EMBL/GenBank/DDBJ whole genome shotgun (WGS) entry which is preliminary data.</text>
</comment>
<dbReference type="AlphaFoldDB" id="A0A9D1FQV7"/>
<dbReference type="FunFam" id="3.40.630.30:FF:000064">
    <property type="entry name" value="GNAT family acetyltransferase"/>
    <property type="match status" value="1"/>
</dbReference>
<keyword evidence="3" id="KW-0012">Acyltransferase</keyword>
<dbReference type="InterPro" id="IPR051016">
    <property type="entry name" value="Diverse_Substrate_AcTransf"/>
</dbReference>
<gene>
    <name evidence="5" type="ORF">IAB51_12920</name>
</gene>
<evidence type="ECO:0000259" key="4">
    <source>
        <dbReference type="PROSITE" id="PS51186"/>
    </source>
</evidence>
<dbReference type="PANTHER" id="PTHR10545:SF29">
    <property type="entry name" value="GH14572P-RELATED"/>
    <property type="match status" value="1"/>
</dbReference>
<dbReference type="InterPro" id="IPR000182">
    <property type="entry name" value="GNAT_dom"/>
</dbReference>
<dbReference type="SUPFAM" id="SSF55729">
    <property type="entry name" value="Acyl-CoA N-acyltransferases (Nat)"/>
    <property type="match status" value="1"/>
</dbReference>
<name>A0A9D1FQV7_9FIRM</name>
<evidence type="ECO:0000313" key="6">
    <source>
        <dbReference type="Proteomes" id="UP000824002"/>
    </source>
</evidence>
<dbReference type="Gene3D" id="3.40.630.30">
    <property type="match status" value="1"/>
</dbReference>
<dbReference type="PANTHER" id="PTHR10545">
    <property type="entry name" value="DIAMINE N-ACETYLTRANSFERASE"/>
    <property type="match status" value="1"/>
</dbReference>
<comment type="similarity">
    <text evidence="1">Belongs to the acetyltransferase family.</text>
</comment>
<dbReference type="Pfam" id="PF00583">
    <property type="entry name" value="Acetyltransf_1"/>
    <property type="match status" value="1"/>
</dbReference>
<keyword evidence="2" id="KW-0808">Transferase</keyword>
<sequence>MQDCPAGFATRLEKEGPATQELSFRIATEEDIPLILYYIKQLADYEQLGQEVTATEEVLREYLFRQRRAEVLIGEIEGQPVGYALFFHNFSTILGRAGIYLEDLYVHPAYRGNGYGRLFLRRLAQIALERQCVRLEWASLDWNEAAGRFYKALGARPMEGWTTYRLDGEALARLAE</sequence>
<accession>A0A9D1FQV7</accession>
<dbReference type="Proteomes" id="UP000824002">
    <property type="component" value="Unassembled WGS sequence"/>
</dbReference>
<dbReference type="PROSITE" id="PS51186">
    <property type="entry name" value="GNAT"/>
    <property type="match status" value="1"/>
</dbReference>
<dbReference type="InterPro" id="IPR016181">
    <property type="entry name" value="Acyl_CoA_acyltransferase"/>
</dbReference>
<feature type="domain" description="N-acetyltransferase" evidence="4">
    <location>
        <begin position="22"/>
        <end position="176"/>
    </location>
</feature>
<organism evidence="5 6">
    <name type="scientific">Candidatus Merdivicinus excrementipullorum</name>
    <dbReference type="NCBI Taxonomy" id="2840867"/>
    <lineage>
        <taxon>Bacteria</taxon>
        <taxon>Bacillati</taxon>
        <taxon>Bacillota</taxon>
        <taxon>Clostridia</taxon>
        <taxon>Eubacteriales</taxon>
        <taxon>Oscillospiraceae</taxon>
        <taxon>Oscillospiraceae incertae sedis</taxon>
        <taxon>Candidatus Merdivicinus</taxon>
    </lineage>
</organism>
<proteinExistence type="inferred from homology"/>
<protein>
    <submittedName>
        <fullName evidence="5">GNAT family N-acetyltransferase</fullName>
    </submittedName>
</protein>
<evidence type="ECO:0000256" key="3">
    <source>
        <dbReference type="ARBA" id="ARBA00023315"/>
    </source>
</evidence>
<evidence type="ECO:0000313" key="5">
    <source>
        <dbReference type="EMBL" id="HIS77680.1"/>
    </source>
</evidence>
<dbReference type="CDD" id="cd04301">
    <property type="entry name" value="NAT_SF"/>
    <property type="match status" value="1"/>
</dbReference>
<evidence type="ECO:0000256" key="2">
    <source>
        <dbReference type="ARBA" id="ARBA00022679"/>
    </source>
</evidence>
<reference evidence="5" key="1">
    <citation type="submission" date="2020-10" db="EMBL/GenBank/DDBJ databases">
        <authorList>
            <person name="Gilroy R."/>
        </authorList>
    </citation>
    <scope>NUCLEOTIDE SEQUENCE</scope>
    <source>
        <strain evidence="5">CHK199-13235</strain>
    </source>
</reference>
<dbReference type="EMBL" id="DVJP01000083">
    <property type="protein sequence ID" value="HIS77680.1"/>
    <property type="molecule type" value="Genomic_DNA"/>
</dbReference>
<dbReference type="GO" id="GO:0008080">
    <property type="term" value="F:N-acetyltransferase activity"/>
    <property type="evidence" value="ECO:0007669"/>
    <property type="project" value="TreeGrafter"/>
</dbReference>